<comment type="similarity">
    <text evidence="1">Belongs to the peptidase C48 family.</text>
</comment>
<keyword evidence="4" id="KW-0788">Thiol protease</keyword>
<dbReference type="PROSITE" id="PS50600">
    <property type="entry name" value="ULP_PROTEASE"/>
    <property type="match status" value="1"/>
</dbReference>
<evidence type="ECO:0000256" key="2">
    <source>
        <dbReference type="ARBA" id="ARBA00022670"/>
    </source>
</evidence>
<organism evidence="6 7">
    <name type="scientific">Riccia sorocarpa</name>
    <dbReference type="NCBI Taxonomy" id="122646"/>
    <lineage>
        <taxon>Eukaryota</taxon>
        <taxon>Viridiplantae</taxon>
        <taxon>Streptophyta</taxon>
        <taxon>Embryophyta</taxon>
        <taxon>Marchantiophyta</taxon>
        <taxon>Marchantiopsida</taxon>
        <taxon>Marchantiidae</taxon>
        <taxon>Marchantiales</taxon>
        <taxon>Ricciaceae</taxon>
        <taxon>Riccia</taxon>
    </lineage>
</organism>
<dbReference type="Proteomes" id="UP001633002">
    <property type="component" value="Unassembled WGS sequence"/>
</dbReference>
<dbReference type="GO" id="GO:0008234">
    <property type="term" value="F:cysteine-type peptidase activity"/>
    <property type="evidence" value="ECO:0007669"/>
    <property type="project" value="UniProtKB-KW"/>
</dbReference>
<dbReference type="SUPFAM" id="SSF54001">
    <property type="entry name" value="Cysteine proteinases"/>
    <property type="match status" value="1"/>
</dbReference>
<comment type="caution">
    <text evidence="6">The sequence shown here is derived from an EMBL/GenBank/DDBJ whole genome shotgun (WGS) entry which is preliminary data.</text>
</comment>
<accession>A0ABD3GSD6</accession>
<dbReference type="Gene3D" id="3.40.395.10">
    <property type="entry name" value="Adenoviral Proteinase, Chain A"/>
    <property type="match status" value="1"/>
</dbReference>
<keyword evidence="3" id="KW-0378">Hydrolase</keyword>
<proteinExistence type="inferred from homology"/>
<gene>
    <name evidence="6" type="ORF">R1sor_024038</name>
</gene>
<feature type="domain" description="Ubiquitin-like protease family profile" evidence="5">
    <location>
        <begin position="1"/>
        <end position="115"/>
    </location>
</feature>
<evidence type="ECO:0000259" key="5">
    <source>
        <dbReference type="PROSITE" id="PS50600"/>
    </source>
</evidence>
<sequence length="163" mass="18541">MGDCVHDKLIKHTKGLQPSLQSEVDIGYLVVPIHGENHWSLAVIRFNGSHDSCVVHHMDSVHESHDTKQIGTFLNAWIEYGLQVDMTTKIESTRITQQTNGYDCGVHVLYVITKLMEVDKEEKLLEYLENGGLPNSWGTTEIVSDFRLKIHELFTILLESDTH</sequence>
<protein>
    <recommendedName>
        <fullName evidence="5">Ubiquitin-like protease family profile domain-containing protein</fullName>
    </recommendedName>
</protein>
<dbReference type="InterPro" id="IPR038765">
    <property type="entry name" value="Papain-like_cys_pep_sf"/>
</dbReference>
<evidence type="ECO:0000256" key="1">
    <source>
        <dbReference type="ARBA" id="ARBA00005234"/>
    </source>
</evidence>
<dbReference type="GO" id="GO:0006508">
    <property type="term" value="P:proteolysis"/>
    <property type="evidence" value="ECO:0007669"/>
    <property type="project" value="UniProtKB-KW"/>
</dbReference>
<dbReference type="EMBL" id="JBJQOH010000007">
    <property type="protein sequence ID" value="KAL3681082.1"/>
    <property type="molecule type" value="Genomic_DNA"/>
</dbReference>
<dbReference type="AlphaFoldDB" id="A0ABD3GSD6"/>
<keyword evidence="7" id="KW-1185">Reference proteome</keyword>
<dbReference type="InterPro" id="IPR003653">
    <property type="entry name" value="Peptidase_C48_C"/>
</dbReference>
<evidence type="ECO:0000313" key="7">
    <source>
        <dbReference type="Proteomes" id="UP001633002"/>
    </source>
</evidence>
<dbReference type="GO" id="GO:0016926">
    <property type="term" value="P:protein desumoylation"/>
    <property type="evidence" value="ECO:0007669"/>
    <property type="project" value="UniProtKB-ARBA"/>
</dbReference>
<dbReference type="Pfam" id="PF02902">
    <property type="entry name" value="Peptidase_C48"/>
    <property type="match status" value="1"/>
</dbReference>
<keyword evidence="2" id="KW-0645">Protease</keyword>
<dbReference type="PANTHER" id="PTHR46915">
    <property type="entry name" value="UBIQUITIN-LIKE PROTEASE 4-RELATED"/>
    <property type="match status" value="1"/>
</dbReference>
<evidence type="ECO:0000313" key="6">
    <source>
        <dbReference type="EMBL" id="KAL3681082.1"/>
    </source>
</evidence>
<reference evidence="6 7" key="1">
    <citation type="submission" date="2024-09" db="EMBL/GenBank/DDBJ databases">
        <title>Chromosome-scale assembly of Riccia sorocarpa.</title>
        <authorList>
            <person name="Paukszto L."/>
        </authorList>
    </citation>
    <scope>NUCLEOTIDE SEQUENCE [LARGE SCALE GENOMIC DNA]</scope>
    <source>
        <strain evidence="6">LP-2024</strain>
        <tissue evidence="6">Aerial parts of the thallus</tissue>
    </source>
</reference>
<dbReference type="PANTHER" id="PTHR46915:SF6">
    <property type="entry name" value="CYSTEINE PROTEINASES SUPERFAMILY PROTEIN"/>
    <property type="match status" value="1"/>
</dbReference>
<evidence type="ECO:0000256" key="3">
    <source>
        <dbReference type="ARBA" id="ARBA00022801"/>
    </source>
</evidence>
<evidence type="ECO:0000256" key="4">
    <source>
        <dbReference type="ARBA" id="ARBA00022807"/>
    </source>
</evidence>
<name>A0ABD3GSD6_9MARC</name>